<dbReference type="InterPro" id="IPR019557">
    <property type="entry name" value="AminoTfrase-like_pln_mobile"/>
</dbReference>
<dbReference type="AlphaFoldDB" id="A0AAV0Z647"/>
<evidence type="ECO:0000259" key="1">
    <source>
        <dbReference type="Pfam" id="PF10536"/>
    </source>
</evidence>
<gene>
    <name evidence="2" type="ORF">VFH_I084120</name>
</gene>
<reference evidence="2 3" key="1">
    <citation type="submission" date="2023-01" db="EMBL/GenBank/DDBJ databases">
        <authorList>
            <person name="Kreplak J."/>
        </authorList>
    </citation>
    <scope>NUCLEOTIDE SEQUENCE [LARGE SCALE GENOMIC DNA]</scope>
</reference>
<proteinExistence type="predicted"/>
<sequence length="110" mass="12822">MPEEVKRIVSEFYLLEFADCSLIMLDASLLLAFVDRWHSETTSFFYLPFGEMRMTLNDVDDLFYISIAGTFFTPVYRNHATAVCMVMEDFEVSELEVLYEFGETQGFHLS</sequence>
<accession>A0AAV0Z647</accession>
<organism evidence="2 3">
    <name type="scientific">Vicia faba</name>
    <name type="common">Broad bean</name>
    <name type="synonym">Faba vulgaris</name>
    <dbReference type="NCBI Taxonomy" id="3906"/>
    <lineage>
        <taxon>Eukaryota</taxon>
        <taxon>Viridiplantae</taxon>
        <taxon>Streptophyta</taxon>
        <taxon>Embryophyta</taxon>
        <taxon>Tracheophyta</taxon>
        <taxon>Spermatophyta</taxon>
        <taxon>Magnoliopsida</taxon>
        <taxon>eudicotyledons</taxon>
        <taxon>Gunneridae</taxon>
        <taxon>Pentapetalae</taxon>
        <taxon>rosids</taxon>
        <taxon>fabids</taxon>
        <taxon>Fabales</taxon>
        <taxon>Fabaceae</taxon>
        <taxon>Papilionoideae</taxon>
        <taxon>50 kb inversion clade</taxon>
        <taxon>NPAAA clade</taxon>
        <taxon>Hologalegina</taxon>
        <taxon>IRL clade</taxon>
        <taxon>Fabeae</taxon>
        <taxon>Vicia</taxon>
    </lineage>
</organism>
<evidence type="ECO:0000313" key="2">
    <source>
        <dbReference type="EMBL" id="CAI8593287.1"/>
    </source>
</evidence>
<protein>
    <recommendedName>
        <fullName evidence="1">Aminotransferase-like plant mobile domain-containing protein</fullName>
    </recommendedName>
</protein>
<feature type="domain" description="Aminotransferase-like plant mobile" evidence="1">
    <location>
        <begin position="19"/>
        <end position="90"/>
    </location>
</feature>
<dbReference type="Proteomes" id="UP001157006">
    <property type="component" value="Chromosome 1S"/>
</dbReference>
<dbReference type="EMBL" id="OX451735">
    <property type="protein sequence ID" value="CAI8593287.1"/>
    <property type="molecule type" value="Genomic_DNA"/>
</dbReference>
<keyword evidence="3" id="KW-1185">Reference proteome</keyword>
<dbReference type="Pfam" id="PF10536">
    <property type="entry name" value="PMD"/>
    <property type="match status" value="1"/>
</dbReference>
<evidence type="ECO:0000313" key="3">
    <source>
        <dbReference type="Proteomes" id="UP001157006"/>
    </source>
</evidence>
<name>A0AAV0Z647_VICFA</name>